<dbReference type="WBParaSite" id="PgR027_g116_t03">
    <property type="protein sequence ID" value="PgR027_g116_t03"/>
    <property type="gene ID" value="PgR027_g116"/>
</dbReference>
<protein>
    <submittedName>
        <fullName evidence="3">Secreted protein</fullName>
    </submittedName>
</protein>
<name>A0A915B872_PARUN</name>
<keyword evidence="1" id="KW-1133">Transmembrane helix</keyword>
<evidence type="ECO:0000313" key="2">
    <source>
        <dbReference type="Proteomes" id="UP000887569"/>
    </source>
</evidence>
<dbReference type="AlphaFoldDB" id="A0A915B872"/>
<dbReference type="Proteomes" id="UP000887569">
    <property type="component" value="Unplaced"/>
</dbReference>
<evidence type="ECO:0000313" key="3">
    <source>
        <dbReference type="WBParaSite" id="PgR027_g116_t03"/>
    </source>
</evidence>
<keyword evidence="2" id="KW-1185">Reference proteome</keyword>
<keyword evidence="1" id="KW-0812">Transmembrane</keyword>
<evidence type="ECO:0000256" key="1">
    <source>
        <dbReference type="SAM" id="Phobius"/>
    </source>
</evidence>
<feature type="transmembrane region" description="Helical" evidence="1">
    <location>
        <begin position="69"/>
        <end position="90"/>
    </location>
</feature>
<sequence>MRRAPLLLHNVYKESCTYWVRWMELVDKISGFSTAFAKCVNRFLLLETANNIMGFFLEKERERMSSCHVLIGKQLLFFFSFAAAVTWNFLKHKISI</sequence>
<proteinExistence type="predicted"/>
<keyword evidence="1" id="KW-0472">Membrane</keyword>
<reference evidence="3" key="1">
    <citation type="submission" date="2022-11" db="UniProtKB">
        <authorList>
            <consortium name="WormBaseParasite"/>
        </authorList>
    </citation>
    <scope>IDENTIFICATION</scope>
</reference>
<organism evidence="2 3">
    <name type="scientific">Parascaris univalens</name>
    <name type="common">Nematode worm</name>
    <dbReference type="NCBI Taxonomy" id="6257"/>
    <lineage>
        <taxon>Eukaryota</taxon>
        <taxon>Metazoa</taxon>
        <taxon>Ecdysozoa</taxon>
        <taxon>Nematoda</taxon>
        <taxon>Chromadorea</taxon>
        <taxon>Rhabditida</taxon>
        <taxon>Spirurina</taxon>
        <taxon>Ascaridomorpha</taxon>
        <taxon>Ascaridoidea</taxon>
        <taxon>Ascarididae</taxon>
        <taxon>Parascaris</taxon>
    </lineage>
</organism>
<accession>A0A915B872</accession>